<dbReference type="Proteomes" id="UP001597344">
    <property type="component" value="Unassembled WGS sequence"/>
</dbReference>
<gene>
    <name evidence="4" type="ORF">ACFSJT_05580</name>
</gene>
<dbReference type="Pfam" id="PF13573">
    <property type="entry name" value="SprB"/>
    <property type="match status" value="5"/>
</dbReference>
<evidence type="ECO:0000256" key="1">
    <source>
        <dbReference type="ARBA" id="ARBA00022729"/>
    </source>
</evidence>
<organism evidence="4 5">
    <name type="scientific">Aquimarina celericrescens</name>
    <dbReference type="NCBI Taxonomy" id="1964542"/>
    <lineage>
        <taxon>Bacteria</taxon>
        <taxon>Pseudomonadati</taxon>
        <taxon>Bacteroidota</taxon>
        <taxon>Flavobacteriia</taxon>
        <taxon>Flavobacteriales</taxon>
        <taxon>Flavobacteriaceae</taxon>
        <taxon>Aquimarina</taxon>
    </lineage>
</organism>
<keyword evidence="5" id="KW-1185">Reference proteome</keyword>
<evidence type="ECO:0000259" key="3">
    <source>
        <dbReference type="Pfam" id="PF18962"/>
    </source>
</evidence>
<feature type="signal peptide" evidence="2">
    <location>
        <begin position="1"/>
        <end position="24"/>
    </location>
</feature>
<accession>A0ABW5ATD8</accession>
<comment type="caution">
    <text evidence="4">The sequence shown here is derived from an EMBL/GenBank/DDBJ whole genome shotgun (WGS) entry which is preliminary data.</text>
</comment>
<reference evidence="5" key="1">
    <citation type="journal article" date="2019" name="Int. J. Syst. Evol. Microbiol.">
        <title>The Global Catalogue of Microorganisms (GCM) 10K type strain sequencing project: providing services to taxonomists for standard genome sequencing and annotation.</title>
        <authorList>
            <consortium name="The Broad Institute Genomics Platform"/>
            <consortium name="The Broad Institute Genome Sequencing Center for Infectious Disease"/>
            <person name="Wu L."/>
            <person name="Ma J."/>
        </authorList>
    </citation>
    <scope>NUCLEOTIDE SEQUENCE [LARGE SCALE GENOMIC DNA]</scope>
    <source>
        <strain evidence="5">DT92</strain>
    </source>
</reference>
<dbReference type="NCBIfam" id="TIGR04183">
    <property type="entry name" value="Por_Secre_tail"/>
    <property type="match status" value="1"/>
</dbReference>
<dbReference type="Gene3D" id="2.60.40.740">
    <property type="match status" value="2"/>
</dbReference>
<evidence type="ECO:0000313" key="5">
    <source>
        <dbReference type="Proteomes" id="UP001597344"/>
    </source>
</evidence>
<dbReference type="Pfam" id="PF18962">
    <property type="entry name" value="Por_Secre_tail"/>
    <property type="match status" value="1"/>
</dbReference>
<name>A0ABW5ATD8_9FLAO</name>
<proteinExistence type="predicted"/>
<dbReference type="RefSeq" id="WP_378319232.1">
    <property type="nucleotide sequence ID" value="NZ_JBHUHY010000003.1"/>
</dbReference>
<feature type="domain" description="Secretion system C-terminal sorting" evidence="3">
    <location>
        <begin position="1489"/>
        <end position="1552"/>
    </location>
</feature>
<dbReference type="EMBL" id="JBHUHY010000003">
    <property type="protein sequence ID" value="MFD2186254.1"/>
    <property type="molecule type" value="Genomic_DNA"/>
</dbReference>
<feature type="chain" id="PRO_5046047644" evidence="2">
    <location>
        <begin position="25"/>
        <end position="1554"/>
    </location>
</feature>
<sequence length="1554" mass="168962">MKKQPRLQLLLVSILLGGIFYSNAQNITTPDPNPIPFDVVPNSTFTVNGELKLIGNAIVGPNQSLRDENGVNRIYTPNDDYNGPESNSRKVFGYIDIDQDPTTFSSSSADFISANTGCAKIAYAGLYWSASYYTERTNNDGTAADGDFARYQNLQLLDNRPDFRTVKFKPPGVSNYIDILPANTTVIFDGYRNTSTNPNDIAVQDIPYVCYADVTDIVKGLSDPEGTYTVANMRATIGRSANNSSGISGGWTLVLVYEDLNLPTSYISTNQGFLEVSADNSNESNKTFTYTGFRTVPAPLPVNARYGVAALEGDFDLRGDQLQILNTNDIHQSLSTVPANPADNFFDSSISVDGNFVTSRVPASRNTLGLDIDIFNINNINNEVIGNDQTSVEFRITTNLDRYRLFLNTFQVEVIEPKLAVEKRVLDTNENDITGGDVTLNDVVIYELKVENIGNEDLTNTSIKISLPQEVDFTGNNVTADPGINYFYDSLAREFTLTLDNNIVERFDGPSFFRYRANITSDCFSIVDSCQGEIESFAFSSYTGEASSITITGEQNTLGRDNCNIAIAGSVNVLVDLTLCNDVTSVSLCNGSVNLVAQDGFTSYEWIDVNNPDVILGGNQIFTTTQPGLYQVTKSGNSDCQNTTERFEVTSLDVIDNPIITIVENLENNPVATGNIKVCPTTGGSLPEIFLCGAGASIDLDSGFVNALEVSWERLDPFACPSVNRDPNCPTTDPICEGDWVTVGNETVFTASQAGEYRIQVNLDGGCIRTFYFDVFQNNFDPQLVVVEQITCGNPGILQVANASNQYEYQLESPDGSISPYQTDSLFNNIIIPGTYNINARSIGGAEDSCIFSSNTVIVEEIDILVAIEKTDPICLGDLGNVQINITNSVPPFIYHISSTDSGNPFSDSFGPTTEPNHVFSGLFPGVYDVEVSSFDGDCSYRQTIIINEPNSIQSDAYVLSDVRCNGEESGEVMVNVTGGIPPYEYSFKPTGGITIITNITDETQFIFPGLPAGAYQIIVRDGNYCESFSDIIISEPQALTANTTVNQQVNGADGVIEITTTGGTPPYQYSLDGNVFNTTNTFTGLVAGVYSVTVRDSNDCEIVIQETIDPLIEPIAVTLDLENANVLCFGDNSASVTSTVTGGTGEYTYSIQGTDYTGFSVALGPQNDALFSDLRAGTYEYIVSDSEFITFTVAQAELLVINIESTDKSCGDGNPDGLITVTATGGTPPYEYTLSNSGNIIETILTNDPQVTFLALASGSYNVSTQDSNGCEQTVNVSISEPTPISLDLDVTPITNDSDGKIEVTAMGGTPPYTYALKDTQTNSVITTQTSNVFNIGTSGDYTVTVTDTGNCVIEQFVRIESTAQNPILEYADEIFFCAITGQVYPTIAIEDVNGEAIDLAFTDVVSVVWQKLNDINCDIELEDNCPTTDSSCTSDWFNLCTTLNCDITDPGEYRIVIEFAAKSVDRIQTYYFKTEKKTPDVAQSFKMYPNPTRGIVKLNKEPKIVKVFDTMGKMVLQTTESSYDISSLRNGVYFVEVITITDEKIISKLIKK</sequence>
<evidence type="ECO:0000313" key="4">
    <source>
        <dbReference type="EMBL" id="MFD2186254.1"/>
    </source>
</evidence>
<keyword evidence="1 2" id="KW-0732">Signal</keyword>
<dbReference type="InterPro" id="IPR025667">
    <property type="entry name" value="SprB_repeat"/>
</dbReference>
<dbReference type="InterPro" id="IPR026444">
    <property type="entry name" value="Secre_tail"/>
</dbReference>
<evidence type="ECO:0000256" key="2">
    <source>
        <dbReference type="SAM" id="SignalP"/>
    </source>
</evidence>
<protein>
    <submittedName>
        <fullName evidence="4">T9SS type A sorting domain-containing protein</fullName>
    </submittedName>
</protein>